<evidence type="ECO:0000256" key="4">
    <source>
        <dbReference type="ARBA" id="ARBA00023306"/>
    </source>
</evidence>
<keyword evidence="3" id="KW-0159">Chromosome partition</keyword>
<dbReference type="NCBIfam" id="TIGR00281">
    <property type="entry name" value="SMC-Scp complex subunit ScpB"/>
    <property type="match status" value="1"/>
</dbReference>
<dbReference type="Proteomes" id="UP000199039">
    <property type="component" value="Unassembled WGS sequence"/>
</dbReference>
<evidence type="ECO:0000256" key="1">
    <source>
        <dbReference type="ARBA" id="ARBA00022490"/>
    </source>
</evidence>
<sequence length="245" mass="26160">MTEQLEEHETGHPAQAPTQPAGAADIDVDALPGGALAAIEAILMIAEAPVSAMRLAVALHLPLERVEDLLWRLSTEYSQATRPQGFELREAGGGWRFYSAAAFAGVVGLFVTDGQSARLSQAALETLAVIAYRQPVTRGQVSAVRGVSVDGVVRTLTMRGLVAEVGTEATSGATLYGTTGYFMERMGFTSLDELPALAPHLPEIDSEEMADDAQRRGLEERWAVPGPAEMAEQPDATKLEEKVDE</sequence>
<evidence type="ECO:0000313" key="7">
    <source>
        <dbReference type="Proteomes" id="UP000199039"/>
    </source>
</evidence>
<dbReference type="InterPro" id="IPR036390">
    <property type="entry name" value="WH_DNA-bd_sf"/>
</dbReference>
<evidence type="ECO:0000256" key="2">
    <source>
        <dbReference type="ARBA" id="ARBA00022618"/>
    </source>
</evidence>
<evidence type="ECO:0000313" key="6">
    <source>
        <dbReference type="EMBL" id="SDD24258.1"/>
    </source>
</evidence>
<dbReference type="STRING" id="1814289.SAMN05216410_3026"/>
<dbReference type="PANTHER" id="PTHR34298:SF2">
    <property type="entry name" value="SEGREGATION AND CONDENSATION PROTEIN B"/>
    <property type="match status" value="1"/>
</dbReference>
<protein>
    <submittedName>
        <fullName evidence="6">Condensin subunit ScpB</fullName>
    </submittedName>
</protein>
<dbReference type="PANTHER" id="PTHR34298">
    <property type="entry name" value="SEGREGATION AND CONDENSATION PROTEIN B"/>
    <property type="match status" value="1"/>
</dbReference>
<feature type="compositionally biased region" description="Basic and acidic residues" evidence="5">
    <location>
        <begin position="212"/>
        <end position="222"/>
    </location>
</feature>
<proteinExistence type="predicted"/>
<keyword evidence="4" id="KW-0131">Cell cycle</keyword>
<gene>
    <name evidence="6" type="ORF">SAMN05216410_3026</name>
</gene>
<feature type="compositionally biased region" description="Basic and acidic residues" evidence="5">
    <location>
        <begin position="1"/>
        <end position="11"/>
    </location>
</feature>
<dbReference type="InterPro" id="IPR005234">
    <property type="entry name" value="ScpB_csome_segregation"/>
</dbReference>
<evidence type="ECO:0000256" key="3">
    <source>
        <dbReference type="ARBA" id="ARBA00022829"/>
    </source>
</evidence>
<feature type="compositionally biased region" description="Low complexity" evidence="5">
    <location>
        <begin position="12"/>
        <end position="21"/>
    </location>
</feature>
<reference evidence="6 7" key="1">
    <citation type="submission" date="2016-09" db="EMBL/GenBank/DDBJ databases">
        <authorList>
            <person name="Capua I."/>
            <person name="De Benedictis P."/>
            <person name="Joannis T."/>
            <person name="Lombin L.H."/>
            <person name="Cattoli G."/>
        </authorList>
    </citation>
    <scope>NUCLEOTIDE SEQUENCE [LARGE SCALE GENOMIC DNA]</scope>
    <source>
        <strain evidence="6 7">ISLP-3</strain>
    </source>
</reference>
<feature type="compositionally biased region" description="Basic and acidic residues" evidence="5">
    <location>
        <begin position="235"/>
        <end position="245"/>
    </location>
</feature>
<accession>A0A1G6T5B9</accession>
<keyword evidence="1" id="KW-0963">Cytoplasm</keyword>
<dbReference type="Pfam" id="PF04079">
    <property type="entry name" value="SMC_ScpB"/>
    <property type="match status" value="1"/>
</dbReference>
<feature type="region of interest" description="Disordered" evidence="5">
    <location>
        <begin position="1"/>
        <end position="21"/>
    </location>
</feature>
<organism evidence="6 7">
    <name type="scientific">Sanguibacter gelidistatuariae</name>
    <dbReference type="NCBI Taxonomy" id="1814289"/>
    <lineage>
        <taxon>Bacteria</taxon>
        <taxon>Bacillati</taxon>
        <taxon>Actinomycetota</taxon>
        <taxon>Actinomycetes</taxon>
        <taxon>Micrococcales</taxon>
        <taxon>Sanguibacteraceae</taxon>
        <taxon>Sanguibacter</taxon>
    </lineage>
</organism>
<dbReference type="OrthoDB" id="9806226at2"/>
<keyword evidence="7" id="KW-1185">Reference proteome</keyword>
<dbReference type="GO" id="GO:0051304">
    <property type="term" value="P:chromosome separation"/>
    <property type="evidence" value="ECO:0007669"/>
    <property type="project" value="InterPro"/>
</dbReference>
<dbReference type="EMBL" id="FMYH01000006">
    <property type="protein sequence ID" value="SDD24258.1"/>
    <property type="molecule type" value="Genomic_DNA"/>
</dbReference>
<keyword evidence="2" id="KW-0132">Cell division</keyword>
<dbReference type="AlphaFoldDB" id="A0A1G6T5B9"/>
<dbReference type="GO" id="GO:0051301">
    <property type="term" value="P:cell division"/>
    <property type="evidence" value="ECO:0007669"/>
    <property type="project" value="UniProtKB-KW"/>
</dbReference>
<dbReference type="RefSeq" id="WP_093184586.1">
    <property type="nucleotide sequence ID" value="NZ_FMYH01000006.1"/>
</dbReference>
<evidence type="ECO:0000256" key="5">
    <source>
        <dbReference type="SAM" id="MobiDB-lite"/>
    </source>
</evidence>
<feature type="region of interest" description="Disordered" evidence="5">
    <location>
        <begin position="204"/>
        <end position="245"/>
    </location>
</feature>
<dbReference type="InterPro" id="IPR036388">
    <property type="entry name" value="WH-like_DNA-bd_sf"/>
</dbReference>
<dbReference type="Gene3D" id="1.10.10.10">
    <property type="entry name" value="Winged helix-like DNA-binding domain superfamily/Winged helix DNA-binding domain"/>
    <property type="match status" value="2"/>
</dbReference>
<dbReference type="SUPFAM" id="SSF46785">
    <property type="entry name" value="Winged helix' DNA-binding domain"/>
    <property type="match status" value="2"/>
</dbReference>
<name>A0A1G6T5B9_9MICO</name>